<protein>
    <submittedName>
        <fullName evidence="2">Uncharacterized protein</fullName>
    </submittedName>
</protein>
<feature type="compositionally biased region" description="Low complexity" evidence="1">
    <location>
        <begin position="741"/>
        <end position="754"/>
    </location>
</feature>
<evidence type="ECO:0000313" key="2">
    <source>
        <dbReference type="EMBL" id="KAL0632389.1"/>
    </source>
</evidence>
<dbReference type="Pfam" id="PF20566">
    <property type="entry name" value="Eap1"/>
    <property type="match status" value="1"/>
</dbReference>
<feature type="compositionally biased region" description="Polar residues" evidence="1">
    <location>
        <begin position="505"/>
        <end position="517"/>
    </location>
</feature>
<organism evidence="2 3">
    <name type="scientific">Discina gigas</name>
    <dbReference type="NCBI Taxonomy" id="1032678"/>
    <lineage>
        <taxon>Eukaryota</taxon>
        <taxon>Fungi</taxon>
        <taxon>Dikarya</taxon>
        <taxon>Ascomycota</taxon>
        <taxon>Pezizomycotina</taxon>
        <taxon>Pezizomycetes</taxon>
        <taxon>Pezizales</taxon>
        <taxon>Discinaceae</taxon>
        <taxon>Discina</taxon>
    </lineage>
</organism>
<dbReference type="Proteomes" id="UP001447188">
    <property type="component" value="Unassembled WGS sequence"/>
</dbReference>
<feature type="compositionally biased region" description="Basic and acidic residues" evidence="1">
    <location>
        <begin position="305"/>
        <end position="318"/>
    </location>
</feature>
<dbReference type="InterPro" id="IPR046784">
    <property type="entry name" value="Eap1"/>
</dbReference>
<reference evidence="2 3" key="1">
    <citation type="submission" date="2024-02" db="EMBL/GenBank/DDBJ databases">
        <title>Discinaceae phylogenomics.</title>
        <authorList>
            <person name="Dirks A.C."/>
            <person name="James T.Y."/>
        </authorList>
    </citation>
    <scope>NUCLEOTIDE SEQUENCE [LARGE SCALE GENOMIC DNA]</scope>
    <source>
        <strain evidence="2 3">ACD0624</strain>
    </source>
</reference>
<feature type="region of interest" description="Disordered" evidence="1">
    <location>
        <begin position="29"/>
        <end position="318"/>
    </location>
</feature>
<proteinExistence type="predicted"/>
<accession>A0ABR3G8W6</accession>
<gene>
    <name evidence="2" type="ORF">Q9L58_008712</name>
</gene>
<feature type="compositionally biased region" description="Pro residues" evidence="1">
    <location>
        <begin position="664"/>
        <end position="685"/>
    </location>
</feature>
<feature type="compositionally biased region" description="Basic and acidic residues" evidence="1">
    <location>
        <begin position="129"/>
        <end position="184"/>
    </location>
</feature>
<feature type="region of interest" description="Disordered" evidence="1">
    <location>
        <begin position="448"/>
        <end position="685"/>
    </location>
</feature>
<dbReference type="EMBL" id="JBBBZM010000171">
    <property type="protein sequence ID" value="KAL0632389.1"/>
    <property type="molecule type" value="Genomic_DNA"/>
</dbReference>
<feature type="region of interest" description="Disordered" evidence="1">
    <location>
        <begin position="719"/>
        <end position="768"/>
    </location>
</feature>
<comment type="caution">
    <text evidence="2">The sequence shown here is derived from an EMBL/GenBank/DDBJ whole genome shotgun (WGS) entry which is preliminary data.</text>
</comment>
<name>A0ABR3G8W6_9PEZI</name>
<evidence type="ECO:0000313" key="3">
    <source>
        <dbReference type="Proteomes" id="UP001447188"/>
    </source>
</evidence>
<feature type="compositionally biased region" description="Low complexity" evidence="1">
    <location>
        <begin position="546"/>
        <end position="559"/>
    </location>
</feature>
<feature type="compositionally biased region" description="Basic and acidic residues" evidence="1">
    <location>
        <begin position="200"/>
        <end position="297"/>
    </location>
</feature>
<evidence type="ECO:0000256" key="1">
    <source>
        <dbReference type="SAM" id="MobiDB-lite"/>
    </source>
</evidence>
<sequence>METPAPRRYEIDELLLLSKSPLVCKPEGLPPIEEWMGPAPAVRTQPTRPRIDGDALTNSTNHDDPAKGPTATRRPLFESRQLARSSIPEDIILGPPKMSFVSSSSARTPSGKFDQDPLHASSVASPVFDEERGESPRFERFKFERGIRSGDKDRGDKDRGGDRGGDRGNLRGDDRIKRGFRDDTEGGGWTNVSRQPRKSFGAEDGDRFRRDRGEREKRDTPWDKDRPPKYDNFGRDRDRDRPKLKRDESSWLLDDNRDRGGNRDRDRDHYGDRDRDHRDNHRESHRYNNSRTEKDPEWMDSGPTNEDRTGDDKTARSMEQFQRWKEMMKANNGGPPDEKKRVEAVEAVEETHQIPLPKEEVEEKPIKEQEIVIAEEYKAEYKAEPQPAPAVVENGVDRFFGFWSSTPGANKSATEQDTLGAIRQEPKTVAKSRFTSFFAPQEEAVILPHVVEASKPSPKPPTPANESSSEDREGFQRILKILNGVSMGSNPESVPAPAPKISRPLQRSISPITSNLMSPPPPHQNRVDPASQRDPNTDFLMRLMHQSHQSQQHQAQAPPSVSPLHQHYGGPSQMPPPPPISTSPHNYHRAKNNPLSPVFDDPAITDYRRRDASPIYPRGPPLMEQHGPPTGWQQQQQMSQPMPPQSLRQVAPPPGLARNQHHQGPPPPPPFLGPPPLGVSGPPMPFQLGPMPPNIPPNFGPPPPFFGMNGLNGPPPQMNGPPPPGYHMPFHHHHHEPHHGPPMGLHGPPFGFPHDGVKSPPHPHGPGH</sequence>
<keyword evidence="3" id="KW-1185">Reference proteome</keyword>